<keyword evidence="3" id="KW-0378">Hydrolase</keyword>
<dbReference type="GO" id="GO:0000287">
    <property type="term" value="F:magnesium ion binding"/>
    <property type="evidence" value="ECO:0007669"/>
    <property type="project" value="InterPro"/>
</dbReference>
<name>A0A937FI30_9CLOT</name>
<evidence type="ECO:0000313" key="8">
    <source>
        <dbReference type="Proteomes" id="UP000623681"/>
    </source>
</evidence>
<evidence type="ECO:0000256" key="2">
    <source>
        <dbReference type="ARBA" id="ARBA00012379"/>
    </source>
</evidence>
<dbReference type="GO" id="GO:0006226">
    <property type="term" value="P:dUMP biosynthetic process"/>
    <property type="evidence" value="ECO:0007669"/>
    <property type="project" value="InterPro"/>
</dbReference>
<dbReference type="Gene3D" id="2.70.40.10">
    <property type="match status" value="1"/>
</dbReference>
<dbReference type="GO" id="GO:0046081">
    <property type="term" value="P:dUTP catabolic process"/>
    <property type="evidence" value="ECO:0007669"/>
    <property type="project" value="InterPro"/>
</dbReference>
<evidence type="ECO:0000313" key="7">
    <source>
        <dbReference type="EMBL" id="MBL4932452.1"/>
    </source>
</evidence>
<feature type="domain" description="dUTPase-like" evidence="6">
    <location>
        <begin position="14"/>
        <end position="100"/>
    </location>
</feature>
<keyword evidence="7" id="KW-0032">Aminotransferase</keyword>
<keyword evidence="8" id="KW-1185">Reference proteome</keyword>
<comment type="catalytic activity">
    <reaction evidence="5">
        <text>dUTP + H2O = dUMP + diphosphate + H(+)</text>
        <dbReference type="Rhea" id="RHEA:10248"/>
        <dbReference type="ChEBI" id="CHEBI:15377"/>
        <dbReference type="ChEBI" id="CHEBI:15378"/>
        <dbReference type="ChEBI" id="CHEBI:33019"/>
        <dbReference type="ChEBI" id="CHEBI:61555"/>
        <dbReference type="ChEBI" id="CHEBI:246422"/>
        <dbReference type="EC" id="3.6.1.23"/>
    </reaction>
</comment>
<evidence type="ECO:0000256" key="4">
    <source>
        <dbReference type="ARBA" id="ARBA00023080"/>
    </source>
</evidence>
<evidence type="ECO:0000256" key="5">
    <source>
        <dbReference type="ARBA" id="ARBA00047686"/>
    </source>
</evidence>
<accession>A0A937FI30</accession>
<sequence length="199" mass="22420">MSEEINVYIKVNEEGAIPTYGSVHAAGCDLYASMDLVIRPGEVRIMPLNFSIAIPDNCEAQIRPRSGLSLKTNIRIPNSPGTIDADYRDMVGVIVENNYNNANLKYEILRNPEIINELKENYVETSLSKYLNKSQELKILEDIIYLDKKGNPYGTIYIKKNERIAQMVFCEYKKAKFIDHDNPAEIGENRGGGFGHTGV</sequence>
<dbReference type="InterPro" id="IPR008181">
    <property type="entry name" value="dUTPase"/>
</dbReference>
<dbReference type="InterPro" id="IPR036157">
    <property type="entry name" value="dUTPase-like_sf"/>
</dbReference>
<keyword evidence="4" id="KW-0546">Nucleotide metabolism</keyword>
<evidence type="ECO:0000259" key="6">
    <source>
        <dbReference type="Pfam" id="PF00692"/>
    </source>
</evidence>
<dbReference type="Pfam" id="PF00692">
    <property type="entry name" value="dUTPase"/>
    <property type="match status" value="1"/>
</dbReference>
<dbReference type="InterPro" id="IPR033704">
    <property type="entry name" value="dUTPase_trimeric"/>
</dbReference>
<dbReference type="CDD" id="cd07557">
    <property type="entry name" value="trimeric_dUTPase"/>
    <property type="match status" value="1"/>
</dbReference>
<dbReference type="Proteomes" id="UP000623681">
    <property type="component" value="Unassembled WGS sequence"/>
</dbReference>
<keyword evidence="7" id="KW-0808">Transferase</keyword>
<evidence type="ECO:0000256" key="1">
    <source>
        <dbReference type="ARBA" id="ARBA00006581"/>
    </source>
</evidence>
<proteinExistence type="inferred from homology"/>
<reference evidence="7" key="1">
    <citation type="submission" date="2021-01" db="EMBL/GenBank/DDBJ databases">
        <title>Genome public.</title>
        <authorList>
            <person name="Liu C."/>
            <person name="Sun Q."/>
        </authorList>
    </citation>
    <scope>NUCLEOTIDE SEQUENCE</scope>
    <source>
        <strain evidence="7">YIM B02565</strain>
    </source>
</reference>
<dbReference type="RefSeq" id="WP_202767808.1">
    <property type="nucleotide sequence ID" value="NZ_JAESWA010000022.1"/>
</dbReference>
<comment type="caution">
    <text evidence="7">The sequence shown here is derived from an EMBL/GenBank/DDBJ whole genome shotgun (WGS) entry which is preliminary data.</text>
</comment>
<gene>
    <name evidence="7" type="ORF">JK634_11585</name>
</gene>
<protein>
    <recommendedName>
        <fullName evidence="2">dUTP diphosphatase</fullName>
        <ecNumber evidence="2">3.6.1.23</ecNumber>
    </recommendedName>
</protein>
<evidence type="ECO:0000256" key="3">
    <source>
        <dbReference type="ARBA" id="ARBA00022801"/>
    </source>
</evidence>
<dbReference type="PANTHER" id="PTHR11241">
    <property type="entry name" value="DEOXYURIDINE 5'-TRIPHOSPHATE NUCLEOTIDOHYDROLASE"/>
    <property type="match status" value="1"/>
</dbReference>
<organism evidence="7 8">
    <name type="scientific">Clostridium paridis</name>
    <dbReference type="NCBI Taxonomy" id="2803863"/>
    <lineage>
        <taxon>Bacteria</taxon>
        <taxon>Bacillati</taxon>
        <taxon>Bacillota</taxon>
        <taxon>Clostridia</taxon>
        <taxon>Eubacteriales</taxon>
        <taxon>Clostridiaceae</taxon>
        <taxon>Clostridium</taxon>
    </lineage>
</organism>
<dbReference type="EMBL" id="JAESWA010000022">
    <property type="protein sequence ID" value="MBL4932452.1"/>
    <property type="molecule type" value="Genomic_DNA"/>
</dbReference>
<dbReference type="GO" id="GO:0008483">
    <property type="term" value="F:transaminase activity"/>
    <property type="evidence" value="ECO:0007669"/>
    <property type="project" value="UniProtKB-KW"/>
</dbReference>
<dbReference type="SUPFAM" id="SSF51283">
    <property type="entry name" value="dUTPase-like"/>
    <property type="match status" value="1"/>
</dbReference>
<dbReference type="GO" id="GO:0004170">
    <property type="term" value="F:dUTP diphosphatase activity"/>
    <property type="evidence" value="ECO:0007669"/>
    <property type="project" value="UniProtKB-EC"/>
</dbReference>
<comment type="similarity">
    <text evidence="1">Belongs to the dUTPase family.</text>
</comment>
<dbReference type="EC" id="3.6.1.23" evidence="2"/>
<dbReference type="AlphaFoldDB" id="A0A937FI30"/>
<dbReference type="PANTHER" id="PTHR11241:SF0">
    <property type="entry name" value="DEOXYURIDINE 5'-TRIPHOSPHATE NUCLEOTIDOHYDROLASE"/>
    <property type="match status" value="1"/>
</dbReference>
<dbReference type="InterPro" id="IPR029054">
    <property type="entry name" value="dUTPase-like"/>
</dbReference>